<evidence type="ECO:0000256" key="10">
    <source>
        <dbReference type="HAMAP-Rule" id="MF_00942"/>
    </source>
</evidence>
<dbReference type="InterPro" id="IPR023170">
    <property type="entry name" value="HhH_base_excis_C"/>
</dbReference>
<keyword evidence="10" id="KW-0238">DNA-binding</keyword>
<evidence type="ECO:0000313" key="12">
    <source>
        <dbReference type="EMBL" id="HHJ64218.1"/>
    </source>
</evidence>
<keyword evidence="7 10" id="KW-0411">Iron-sulfur</keyword>
<dbReference type="InterPro" id="IPR004036">
    <property type="entry name" value="Endonuclease-III-like_CS2"/>
</dbReference>
<organism evidence="12">
    <name type="scientific">Aquifex aeolicus</name>
    <dbReference type="NCBI Taxonomy" id="63363"/>
    <lineage>
        <taxon>Bacteria</taxon>
        <taxon>Pseudomonadati</taxon>
        <taxon>Aquificota</taxon>
        <taxon>Aquificia</taxon>
        <taxon>Aquificales</taxon>
        <taxon>Aquificaceae</taxon>
        <taxon>Aquifex</taxon>
    </lineage>
</organism>
<dbReference type="HAMAP" id="MF_00942">
    <property type="entry name" value="Nth"/>
    <property type="match status" value="1"/>
</dbReference>
<dbReference type="InterPro" id="IPR004035">
    <property type="entry name" value="Endouclease-III_FeS-bd_BS"/>
</dbReference>
<keyword evidence="2 10" id="KW-0004">4Fe-4S</keyword>
<accession>A0A7C5Q8C0</accession>
<feature type="binding site" evidence="10">
    <location>
        <position position="212"/>
    </location>
    <ligand>
        <name>[4Fe-4S] cluster</name>
        <dbReference type="ChEBI" id="CHEBI:49883"/>
    </ligand>
</feature>
<dbReference type="PANTHER" id="PTHR10359">
    <property type="entry name" value="A/G-SPECIFIC ADENINE GLYCOSYLASE/ENDONUCLEASE III"/>
    <property type="match status" value="1"/>
</dbReference>
<dbReference type="Pfam" id="PF00730">
    <property type="entry name" value="HhH-GPD"/>
    <property type="match status" value="1"/>
</dbReference>
<sequence>MVSGKGEGARGSDTRRAEDLRKRARRIAEALRKLYPSAGLELEFENPFQLLVKAILAAQESDRKVNEVGRDFFRKYAKPEDIVKVPLEELERDLSSINFYRRKAKLLKKCCEVLVREFGGEVPRSVEEMVRLPGVGRKTANMVLGGAFGLPAVIVDRHVLRVSRRIGLTLSEDPDQVEMELRELIPRSEWTEFSFLLLNHGKRVCLARRPLCERCPICDLCDSCGVKL</sequence>
<reference evidence="12" key="1">
    <citation type="journal article" date="2020" name="mSystems">
        <title>Genome- and Community-Level Interaction Insights into Carbon Utilization and Element Cycling Functions of Hydrothermarchaeota in Hydrothermal Sediment.</title>
        <authorList>
            <person name="Zhou Z."/>
            <person name="Liu Y."/>
            <person name="Xu W."/>
            <person name="Pan J."/>
            <person name="Luo Z.H."/>
            <person name="Li M."/>
        </authorList>
    </citation>
    <scope>NUCLEOTIDE SEQUENCE [LARGE SCALE GENOMIC DNA]</scope>
    <source>
        <strain evidence="12">HyVt-501</strain>
    </source>
</reference>
<dbReference type="PIRSF" id="PIRSF001435">
    <property type="entry name" value="Nth"/>
    <property type="match status" value="1"/>
</dbReference>
<dbReference type="GO" id="GO:0003677">
    <property type="term" value="F:DNA binding"/>
    <property type="evidence" value="ECO:0007669"/>
    <property type="project" value="UniProtKB-UniRule"/>
</dbReference>
<comment type="catalytic activity">
    <reaction evidence="10">
        <text>2'-deoxyribonucleotide-(2'-deoxyribose 5'-phosphate)-2'-deoxyribonucleotide-DNA = a 3'-end 2'-deoxyribonucleotide-(2,3-dehydro-2,3-deoxyribose 5'-phosphate)-DNA + a 5'-end 5'-phospho-2'-deoxyribonucleoside-DNA + H(+)</text>
        <dbReference type="Rhea" id="RHEA:66592"/>
        <dbReference type="Rhea" id="RHEA-COMP:13180"/>
        <dbReference type="Rhea" id="RHEA-COMP:16897"/>
        <dbReference type="Rhea" id="RHEA-COMP:17067"/>
        <dbReference type="ChEBI" id="CHEBI:15378"/>
        <dbReference type="ChEBI" id="CHEBI:136412"/>
        <dbReference type="ChEBI" id="CHEBI:157695"/>
        <dbReference type="ChEBI" id="CHEBI:167181"/>
        <dbReference type="EC" id="4.2.99.18"/>
    </reaction>
</comment>
<dbReference type="Pfam" id="PF00633">
    <property type="entry name" value="HHH"/>
    <property type="match status" value="1"/>
</dbReference>
<feature type="domain" description="HhH-GPD" evidence="11">
    <location>
        <begin position="56"/>
        <end position="203"/>
    </location>
</feature>
<dbReference type="InterPro" id="IPR011257">
    <property type="entry name" value="DNA_glycosylase"/>
</dbReference>
<keyword evidence="12" id="KW-0540">Nuclease</keyword>
<gene>
    <name evidence="10 12" type="primary">nth</name>
    <name evidence="12" type="ORF">ENJ61_04845</name>
</gene>
<feature type="binding site" evidence="10">
    <location>
        <position position="221"/>
    </location>
    <ligand>
        <name>[4Fe-4S] cluster</name>
        <dbReference type="ChEBI" id="CHEBI:49883"/>
    </ligand>
</feature>
<keyword evidence="6 10" id="KW-0408">Iron</keyword>
<feature type="binding site" evidence="10">
    <location>
        <position position="215"/>
    </location>
    <ligand>
        <name>[4Fe-4S] cluster</name>
        <dbReference type="ChEBI" id="CHEBI:49883"/>
    </ligand>
</feature>
<evidence type="ECO:0000256" key="1">
    <source>
        <dbReference type="ARBA" id="ARBA00008343"/>
    </source>
</evidence>
<dbReference type="GO" id="GO:0046872">
    <property type="term" value="F:metal ion binding"/>
    <property type="evidence" value="ECO:0007669"/>
    <property type="project" value="UniProtKB-KW"/>
</dbReference>
<dbReference type="GO" id="GO:0019104">
    <property type="term" value="F:DNA N-glycosylase activity"/>
    <property type="evidence" value="ECO:0007669"/>
    <property type="project" value="UniProtKB-UniRule"/>
</dbReference>
<keyword evidence="4 10" id="KW-0227">DNA damage</keyword>
<dbReference type="InterPro" id="IPR003265">
    <property type="entry name" value="HhH-GPD_domain"/>
</dbReference>
<dbReference type="GO" id="GO:0051539">
    <property type="term" value="F:4 iron, 4 sulfur cluster binding"/>
    <property type="evidence" value="ECO:0007669"/>
    <property type="project" value="UniProtKB-UniRule"/>
</dbReference>
<dbReference type="FunFam" id="1.10.340.30:FF:000001">
    <property type="entry name" value="Endonuclease III"/>
    <property type="match status" value="1"/>
</dbReference>
<comment type="function">
    <text evidence="10">DNA repair enzyme that has both DNA N-glycosylase activity and AP-lyase activity. The DNA N-glycosylase activity releases various damaged pyrimidines from DNA by cleaving the N-glycosidic bond, leaving an AP (apurinic/apyrimidinic) site. The AP-lyase activity cleaves the phosphodiester bond 3' to the AP site by a beta-elimination, leaving a 3'-terminal unsaturated sugar and a product with a terminal 5'-phosphate.</text>
</comment>
<protein>
    <recommendedName>
        <fullName evidence="10">Endonuclease III</fullName>
        <ecNumber evidence="10">4.2.99.18</ecNumber>
    </recommendedName>
    <alternativeName>
        <fullName evidence="10">DNA-(apurinic or apyrimidinic site) lyase</fullName>
    </alternativeName>
</protein>
<dbReference type="Gene3D" id="1.10.1670.10">
    <property type="entry name" value="Helix-hairpin-Helix base-excision DNA repair enzymes (C-terminal)"/>
    <property type="match status" value="1"/>
</dbReference>
<comment type="similarity">
    <text evidence="1 10">Belongs to the Nth/MutY family.</text>
</comment>
<dbReference type="AlphaFoldDB" id="A0A7C5Q8C0"/>
<dbReference type="NCBIfam" id="TIGR01083">
    <property type="entry name" value="nth"/>
    <property type="match status" value="1"/>
</dbReference>
<comment type="cofactor">
    <cofactor evidence="10">
        <name>[4Fe-4S] cluster</name>
        <dbReference type="ChEBI" id="CHEBI:49883"/>
    </cofactor>
    <text evidence="10">Binds 1 [4Fe-4S] cluster.</text>
</comment>
<keyword evidence="5 10" id="KW-0378">Hydrolase</keyword>
<keyword evidence="10" id="KW-0456">Lyase</keyword>
<dbReference type="GO" id="GO:0006285">
    <property type="term" value="P:base-excision repair, AP site formation"/>
    <property type="evidence" value="ECO:0007669"/>
    <property type="project" value="TreeGrafter"/>
</dbReference>
<dbReference type="GO" id="GO:0140078">
    <property type="term" value="F:class I DNA-(apurinic or apyrimidinic site) endonuclease activity"/>
    <property type="evidence" value="ECO:0007669"/>
    <property type="project" value="UniProtKB-EC"/>
</dbReference>
<dbReference type="EC" id="4.2.99.18" evidence="10"/>
<dbReference type="SUPFAM" id="SSF48150">
    <property type="entry name" value="DNA-glycosylase"/>
    <property type="match status" value="1"/>
</dbReference>
<evidence type="ECO:0000256" key="3">
    <source>
        <dbReference type="ARBA" id="ARBA00022723"/>
    </source>
</evidence>
<evidence type="ECO:0000256" key="8">
    <source>
        <dbReference type="ARBA" id="ARBA00023204"/>
    </source>
</evidence>
<name>A0A7C5Q8C0_AQUAO</name>
<dbReference type="InterPro" id="IPR005759">
    <property type="entry name" value="Nth"/>
</dbReference>
<evidence type="ECO:0000256" key="2">
    <source>
        <dbReference type="ARBA" id="ARBA00022485"/>
    </source>
</evidence>
<keyword evidence="8 10" id="KW-0234">DNA repair</keyword>
<dbReference type="PROSITE" id="PS01155">
    <property type="entry name" value="ENDONUCLEASE_III_2"/>
    <property type="match status" value="1"/>
</dbReference>
<dbReference type="CDD" id="cd00056">
    <property type="entry name" value="ENDO3c"/>
    <property type="match status" value="1"/>
</dbReference>
<dbReference type="EMBL" id="DRNB01000175">
    <property type="protein sequence ID" value="HHJ64218.1"/>
    <property type="molecule type" value="Genomic_DNA"/>
</dbReference>
<dbReference type="InterPro" id="IPR000445">
    <property type="entry name" value="HhH_motif"/>
</dbReference>
<dbReference type="PANTHER" id="PTHR10359:SF18">
    <property type="entry name" value="ENDONUCLEASE III"/>
    <property type="match status" value="1"/>
</dbReference>
<feature type="binding site" evidence="10">
    <location>
        <position position="205"/>
    </location>
    <ligand>
        <name>[4Fe-4S] cluster</name>
        <dbReference type="ChEBI" id="CHEBI:49883"/>
    </ligand>
</feature>
<dbReference type="PROSITE" id="PS00764">
    <property type="entry name" value="ENDONUCLEASE_III_1"/>
    <property type="match status" value="1"/>
</dbReference>
<evidence type="ECO:0000259" key="11">
    <source>
        <dbReference type="SMART" id="SM00478"/>
    </source>
</evidence>
<evidence type="ECO:0000256" key="9">
    <source>
        <dbReference type="ARBA" id="ARBA00023295"/>
    </source>
</evidence>
<keyword evidence="12" id="KW-0255">Endonuclease</keyword>
<evidence type="ECO:0000256" key="6">
    <source>
        <dbReference type="ARBA" id="ARBA00023004"/>
    </source>
</evidence>
<keyword evidence="3 10" id="KW-0479">Metal-binding</keyword>
<evidence type="ECO:0000256" key="4">
    <source>
        <dbReference type="ARBA" id="ARBA00022763"/>
    </source>
</evidence>
<keyword evidence="9 10" id="KW-0326">Glycosidase</keyword>
<dbReference type="SMART" id="SM00478">
    <property type="entry name" value="ENDO3c"/>
    <property type="match status" value="1"/>
</dbReference>
<dbReference type="Proteomes" id="UP000885792">
    <property type="component" value="Unassembled WGS sequence"/>
</dbReference>
<proteinExistence type="inferred from homology"/>
<dbReference type="Gene3D" id="1.10.340.30">
    <property type="entry name" value="Hypothetical protein, domain 2"/>
    <property type="match status" value="1"/>
</dbReference>
<comment type="caution">
    <text evidence="12">The sequence shown here is derived from an EMBL/GenBank/DDBJ whole genome shotgun (WGS) entry which is preliminary data.</text>
</comment>
<evidence type="ECO:0000256" key="5">
    <source>
        <dbReference type="ARBA" id="ARBA00022801"/>
    </source>
</evidence>
<evidence type="ECO:0000256" key="7">
    <source>
        <dbReference type="ARBA" id="ARBA00023014"/>
    </source>
</evidence>